<comment type="caution">
    <text evidence="3">The sequence shown here is derived from an EMBL/GenBank/DDBJ whole genome shotgun (WGS) entry which is preliminary data.</text>
</comment>
<organism evidence="3 4">
    <name type="scientific">Caryophanon tenue</name>
    <dbReference type="NCBI Taxonomy" id="33978"/>
    <lineage>
        <taxon>Bacteria</taxon>
        <taxon>Bacillati</taxon>
        <taxon>Bacillota</taxon>
        <taxon>Bacilli</taxon>
        <taxon>Bacillales</taxon>
        <taxon>Caryophanaceae</taxon>
        <taxon>Caryophanon</taxon>
    </lineage>
</organism>
<feature type="signal peptide" evidence="1">
    <location>
        <begin position="1"/>
        <end position="18"/>
    </location>
</feature>
<proteinExistence type="predicted"/>
<evidence type="ECO:0000313" key="4">
    <source>
        <dbReference type="Proteomes" id="UP000093199"/>
    </source>
</evidence>
<dbReference type="Proteomes" id="UP000093199">
    <property type="component" value="Unassembled WGS sequence"/>
</dbReference>
<keyword evidence="4" id="KW-1185">Reference proteome</keyword>
<dbReference type="InterPro" id="IPR051465">
    <property type="entry name" value="Cell_Envelope_Struct_Comp"/>
</dbReference>
<gene>
    <name evidence="3" type="ORF">A6M13_15715</name>
</gene>
<dbReference type="RefSeq" id="WP_066546611.1">
    <property type="nucleotide sequence ID" value="NZ_MASJ01000027.1"/>
</dbReference>
<evidence type="ECO:0000313" key="3">
    <source>
        <dbReference type="EMBL" id="OCS84330.1"/>
    </source>
</evidence>
<dbReference type="PROSITE" id="PS51272">
    <property type="entry name" value="SLH"/>
    <property type="match status" value="3"/>
</dbReference>
<dbReference type="InterPro" id="IPR001119">
    <property type="entry name" value="SLH_dom"/>
</dbReference>
<evidence type="ECO:0000259" key="2">
    <source>
        <dbReference type="PROSITE" id="PS51272"/>
    </source>
</evidence>
<feature type="chain" id="PRO_5039244846" description="SLH domain-containing protein" evidence="1">
    <location>
        <begin position="19"/>
        <end position="371"/>
    </location>
</feature>
<dbReference type="OrthoDB" id="2657915at2"/>
<dbReference type="Pfam" id="PF00395">
    <property type="entry name" value="SLH"/>
    <property type="match status" value="3"/>
</dbReference>
<name>A0A1C0YB16_9BACL</name>
<evidence type="ECO:0000256" key="1">
    <source>
        <dbReference type="SAM" id="SignalP"/>
    </source>
</evidence>
<dbReference type="STRING" id="33978.A6M13_15715"/>
<reference evidence="3 4" key="1">
    <citation type="submission" date="2016-07" db="EMBL/GenBank/DDBJ databases">
        <title>Caryophanon tenue genome sequencing.</title>
        <authorList>
            <person name="Verma A."/>
            <person name="Pal Y."/>
            <person name="Krishnamurthi S."/>
        </authorList>
    </citation>
    <scope>NUCLEOTIDE SEQUENCE [LARGE SCALE GENOMIC DNA]</scope>
    <source>
        <strain evidence="3 4">DSM 14152</strain>
    </source>
</reference>
<dbReference type="EMBL" id="MASJ01000027">
    <property type="protein sequence ID" value="OCS84330.1"/>
    <property type="molecule type" value="Genomic_DNA"/>
</dbReference>
<dbReference type="PANTHER" id="PTHR43308:SF5">
    <property type="entry name" value="S-LAYER PROTEIN _ PEPTIDOGLYCAN ENDO-BETA-N-ACETYLGLUCOSAMINIDASE"/>
    <property type="match status" value="1"/>
</dbReference>
<accession>A0A1C0YB16</accession>
<dbReference type="AlphaFoldDB" id="A0A1C0YB16"/>
<feature type="domain" description="SLH" evidence="2">
    <location>
        <begin position="87"/>
        <end position="141"/>
    </location>
</feature>
<protein>
    <recommendedName>
        <fullName evidence="2">SLH domain-containing protein</fullName>
    </recommendedName>
</protein>
<feature type="domain" description="SLH" evidence="2">
    <location>
        <begin position="142"/>
        <end position="209"/>
    </location>
</feature>
<keyword evidence="1" id="KW-0732">Signal</keyword>
<dbReference type="PANTHER" id="PTHR43308">
    <property type="entry name" value="OUTER MEMBRANE PROTEIN ALPHA-RELATED"/>
    <property type="match status" value="1"/>
</dbReference>
<feature type="domain" description="SLH" evidence="2">
    <location>
        <begin position="22"/>
        <end position="85"/>
    </location>
</feature>
<sequence length="371" mass="41619">MKRIIAVTLAFIMMFSFAGVTSAAEFKDVGANHSLQVEIEYLASAGVINGYSDGTFKPNAPIAKKHIAAMLVKALNLPTTNLQNPGYADVPTTHPYYKEIAAAYTAGIFSEATYFKPESSISRAFMAKILAQAFNLKSIANNAVSYTDVPKANAFYTPIQLVTMNKIAQGYSDGQNSQQFKPNQLLTRAHFSAFLARAMSLKAGNYKPHTGYTYYYETIEGDDYRMVFDSSTKEGSTTYDYWDLYNEHTGMLMSKDVYILGDGSWVQGVQNSDVGIFSSYPFTVGTKYNTLNDSEGQQERLRILSTHEQVRLAGIRYQDVVIFEEAWPIYNDRGQLVKMNTNEIYIAKDYGIIGVKDSRGYWVTWLTKRAR</sequence>